<sequence>MYNFISTVFVGIMLIVIGLYAHRNPYSWWFRRMSDDTEPSDVRIWYIKFIGKVIITFGFVVILLSFQHL</sequence>
<comment type="caution">
    <text evidence="3">The sequence shown here is derived from an EMBL/GenBank/DDBJ whole genome shotgun (WGS) entry which is preliminary data.</text>
</comment>
<dbReference type="Pfam" id="PF19701">
    <property type="entry name" value="DUF6199"/>
    <property type="match status" value="1"/>
</dbReference>
<evidence type="ECO:0000313" key="4">
    <source>
        <dbReference type="Proteomes" id="UP000036932"/>
    </source>
</evidence>
<dbReference type="EMBL" id="LIUT01000006">
    <property type="protein sequence ID" value="KOR76835.1"/>
    <property type="molecule type" value="Genomic_DNA"/>
</dbReference>
<evidence type="ECO:0000259" key="2">
    <source>
        <dbReference type="Pfam" id="PF19701"/>
    </source>
</evidence>
<keyword evidence="1" id="KW-0812">Transmembrane</keyword>
<dbReference type="Proteomes" id="UP000036932">
    <property type="component" value="Unassembled WGS sequence"/>
</dbReference>
<keyword evidence="1" id="KW-0472">Membrane</keyword>
<dbReference type="AlphaFoldDB" id="A0A0M1N486"/>
<evidence type="ECO:0000313" key="3">
    <source>
        <dbReference type="EMBL" id="KOR76835.1"/>
    </source>
</evidence>
<reference evidence="4" key="1">
    <citation type="submission" date="2015-08" db="EMBL/GenBank/DDBJ databases">
        <title>Genome sequencing project for genomic taxonomy and phylogenomics of Bacillus-like bacteria.</title>
        <authorList>
            <person name="Liu B."/>
            <person name="Wang J."/>
            <person name="Zhu Y."/>
            <person name="Liu G."/>
            <person name="Chen Q."/>
            <person name="Chen Z."/>
            <person name="Lan J."/>
            <person name="Che J."/>
            <person name="Ge C."/>
            <person name="Shi H."/>
            <person name="Pan Z."/>
            <person name="Liu X."/>
        </authorList>
    </citation>
    <scope>NUCLEOTIDE SEQUENCE [LARGE SCALE GENOMIC DNA]</scope>
    <source>
        <strain evidence="4">FJAT-22460</strain>
    </source>
</reference>
<proteinExistence type="predicted"/>
<evidence type="ECO:0000256" key="1">
    <source>
        <dbReference type="SAM" id="Phobius"/>
    </source>
</evidence>
<accession>A0A0M1N486</accession>
<protein>
    <recommendedName>
        <fullName evidence="2">DUF6199 domain-containing protein</fullName>
    </recommendedName>
</protein>
<keyword evidence="1" id="KW-1133">Transmembrane helix</keyword>
<dbReference type="InterPro" id="IPR045679">
    <property type="entry name" value="DUF6199"/>
</dbReference>
<name>A0A0M1N486_9BACL</name>
<dbReference type="RefSeq" id="WP_054404695.1">
    <property type="nucleotide sequence ID" value="NZ_LIUT01000006.1"/>
</dbReference>
<dbReference type="OrthoDB" id="2653284at2"/>
<gene>
    <name evidence="3" type="ORF">AM231_23155</name>
</gene>
<dbReference type="PATRIC" id="fig|1705565.3.peg.771"/>
<feature type="domain" description="DUF6199" evidence="2">
    <location>
        <begin position="10"/>
        <end position="64"/>
    </location>
</feature>
<organism evidence="3 4">
    <name type="scientific">Paenibacillus solani</name>
    <dbReference type="NCBI Taxonomy" id="1705565"/>
    <lineage>
        <taxon>Bacteria</taxon>
        <taxon>Bacillati</taxon>
        <taxon>Bacillota</taxon>
        <taxon>Bacilli</taxon>
        <taxon>Bacillales</taxon>
        <taxon>Paenibacillaceae</taxon>
        <taxon>Paenibacillus</taxon>
    </lineage>
</organism>
<keyword evidence="4" id="KW-1185">Reference proteome</keyword>
<feature type="transmembrane region" description="Helical" evidence="1">
    <location>
        <begin position="45"/>
        <end position="66"/>
    </location>
</feature>